<dbReference type="InterPro" id="IPR036779">
    <property type="entry name" value="LysM_dom_sf"/>
</dbReference>
<comment type="caution">
    <text evidence="7">The sequence shown here is derived from an EMBL/GenBank/DDBJ whole genome shotgun (WGS) entry which is preliminary data.</text>
</comment>
<evidence type="ECO:0000256" key="5">
    <source>
        <dbReference type="SAM" id="MobiDB-lite"/>
    </source>
</evidence>
<dbReference type="InterPro" id="IPR002196">
    <property type="entry name" value="Glyco_hydro_24"/>
</dbReference>
<dbReference type="InterPro" id="IPR051018">
    <property type="entry name" value="Bacteriophage_GH24"/>
</dbReference>
<evidence type="ECO:0000313" key="7">
    <source>
        <dbReference type="EMBL" id="MDZ5460058.1"/>
    </source>
</evidence>
<dbReference type="SMART" id="SM00257">
    <property type="entry name" value="LysM"/>
    <property type="match status" value="1"/>
</dbReference>
<keyword evidence="8" id="KW-1185">Reference proteome</keyword>
<evidence type="ECO:0000256" key="2">
    <source>
        <dbReference type="ARBA" id="ARBA00022638"/>
    </source>
</evidence>
<dbReference type="Gene3D" id="3.10.350.10">
    <property type="entry name" value="LysM domain"/>
    <property type="match status" value="1"/>
</dbReference>
<keyword evidence="3" id="KW-1035">Host cytoplasm</keyword>
<dbReference type="InterPro" id="IPR036366">
    <property type="entry name" value="PGBDSf"/>
</dbReference>
<name>A0ABU5IME2_9BURK</name>
<evidence type="ECO:0000313" key="8">
    <source>
        <dbReference type="Proteomes" id="UP001293718"/>
    </source>
</evidence>
<dbReference type="PANTHER" id="PTHR38107">
    <property type="match status" value="1"/>
</dbReference>
<feature type="region of interest" description="Disordered" evidence="5">
    <location>
        <begin position="167"/>
        <end position="240"/>
    </location>
</feature>
<dbReference type="Gene3D" id="1.10.530.40">
    <property type="match status" value="1"/>
</dbReference>
<accession>A0ABU5IME2</accession>
<evidence type="ECO:0000256" key="4">
    <source>
        <dbReference type="RuleBase" id="RU003788"/>
    </source>
</evidence>
<comment type="catalytic activity">
    <reaction evidence="4">
        <text>Hydrolysis of (1-&gt;4)-beta-linkages between N-acetylmuramic acid and N-acetyl-D-glucosamine residues in a peptidoglycan and between N-acetyl-D-glucosamine residues in chitodextrins.</text>
        <dbReference type="EC" id="3.2.1.17"/>
    </reaction>
</comment>
<dbReference type="RefSeq" id="WP_322467629.1">
    <property type="nucleotide sequence ID" value="NZ_JAXOJX010000057.1"/>
</dbReference>
<dbReference type="InterPro" id="IPR033907">
    <property type="entry name" value="Endolysin_autolysin"/>
</dbReference>
<dbReference type="Pfam" id="PF00959">
    <property type="entry name" value="Phage_lysozyme"/>
    <property type="match status" value="1"/>
</dbReference>
<evidence type="ECO:0000256" key="3">
    <source>
        <dbReference type="ARBA" id="ARBA00023200"/>
    </source>
</evidence>
<dbReference type="Pfam" id="PF01476">
    <property type="entry name" value="LysM"/>
    <property type="match status" value="1"/>
</dbReference>
<comment type="similarity">
    <text evidence="4">Belongs to the glycosyl hydrolase 24 family.</text>
</comment>
<dbReference type="SUPFAM" id="SSF54106">
    <property type="entry name" value="LysM domain"/>
    <property type="match status" value="1"/>
</dbReference>
<evidence type="ECO:0000256" key="1">
    <source>
        <dbReference type="ARBA" id="ARBA00022529"/>
    </source>
</evidence>
<dbReference type="InterPro" id="IPR036365">
    <property type="entry name" value="PGBD-like_sf"/>
</dbReference>
<dbReference type="PROSITE" id="PS51782">
    <property type="entry name" value="LYSM"/>
    <property type="match status" value="1"/>
</dbReference>
<dbReference type="SUPFAM" id="SSF47090">
    <property type="entry name" value="PGBD-like"/>
    <property type="match status" value="1"/>
</dbReference>
<dbReference type="CDD" id="cd00118">
    <property type="entry name" value="LysM"/>
    <property type="match status" value="1"/>
</dbReference>
<dbReference type="EC" id="3.2.1.17" evidence="4"/>
<sequence length="707" mass="78751">MNRPLIDEDFENSKVRIKLVDPTGRAIGKLKYQVKQGKKTILQGETDQDGRIKEFLSRIGAPLSINVERFTTKDMKCIREVTPWTEIFSVILVSGKVKEKMPLEPNEGNSGSYRRKTYIVRAGDTLGAIARCNGTTAKEIAALNNMEVETIIHPGQILKLPVLEQAGTASKTAPSPAKTKPQSQPESRHPPISSTPPTPPKEEKPVPIQKSPNPEENKNPTAADTQTTQSRGENGSPKTTASLTCPGACIKVGDKGPLVEEINIRLTGFGGTASDSIPLNIFTNKTKAAVMQFQTDYMGTVATGKVCGLTLAAIDALRIQFPIDIATMKCRCNHCSGFGHEFTDSSEAKIFSNKEKTKYIEGTEYPGIHRALLWALRAAIFYLESTSKCPGYKFLKISSGYRCWHDNALHARTTTNHMGNALDIQFNKKETTTRCAEHDIETIRSKIFIKYLGAQLGWTESNKLSLESAKDGATSWVHVDVRQYEQQYKASRYYATTQSSADGDSMLDIAQRENRLALLCCSGIDAIKRPFASTQAASESGIEKRLDISTLSVSQKGIYFIKAWEQCKLQAYNDSRGYCTIGWGRVIDFQKCETLNTRENSRKYNLEITQIEAEKLFLEDIEKTQTIIKSKIQVPLFQHEYDALASLIFNIGSFKKCPILLSKLNTKDYNGCCDEFADITNNSTPGLIARRNGEMKLFRNNFYNTTH</sequence>
<evidence type="ECO:0000259" key="6">
    <source>
        <dbReference type="PROSITE" id="PS51782"/>
    </source>
</evidence>
<organism evidence="7 8">
    <name type="scientific">Azohydromonas lata</name>
    <dbReference type="NCBI Taxonomy" id="45677"/>
    <lineage>
        <taxon>Bacteria</taxon>
        <taxon>Pseudomonadati</taxon>
        <taxon>Pseudomonadota</taxon>
        <taxon>Betaproteobacteria</taxon>
        <taxon>Burkholderiales</taxon>
        <taxon>Sphaerotilaceae</taxon>
        <taxon>Azohydromonas</taxon>
    </lineage>
</organism>
<keyword evidence="4 7" id="KW-0378">Hydrolase</keyword>
<dbReference type="InterPro" id="IPR023346">
    <property type="entry name" value="Lysozyme-like_dom_sf"/>
</dbReference>
<dbReference type="SUPFAM" id="SSF53955">
    <property type="entry name" value="Lysozyme-like"/>
    <property type="match status" value="1"/>
</dbReference>
<dbReference type="CDD" id="cd00737">
    <property type="entry name" value="lyz_endolysin_autolysin"/>
    <property type="match status" value="1"/>
</dbReference>
<proteinExistence type="inferred from homology"/>
<gene>
    <name evidence="7" type="ORF">SM757_26105</name>
</gene>
<dbReference type="Gene3D" id="1.10.101.10">
    <property type="entry name" value="PGBD-like superfamily/PGBD"/>
    <property type="match status" value="1"/>
</dbReference>
<dbReference type="EMBL" id="JAXOJX010000057">
    <property type="protein sequence ID" value="MDZ5460058.1"/>
    <property type="molecule type" value="Genomic_DNA"/>
</dbReference>
<keyword evidence="4" id="KW-0326">Glycosidase</keyword>
<protein>
    <recommendedName>
        <fullName evidence="4">Lysozyme</fullName>
        <ecNumber evidence="4">3.2.1.17</ecNumber>
    </recommendedName>
</protein>
<dbReference type="Proteomes" id="UP001293718">
    <property type="component" value="Unassembled WGS sequence"/>
</dbReference>
<keyword evidence="1 4" id="KW-0929">Antimicrobial</keyword>
<dbReference type="GO" id="GO:0016787">
    <property type="term" value="F:hydrolase activity"/>
    <property type="evidence" value="ECO:0007669"/>
    <property type="project" value="UniProtKB-KW"/>
</dbReference>
<feature type="domain" description="LysM" evidence="6">
    <location>
        <begin position="116"/>
        <end position="160"/>
    </location>
</feature>
<keyword evidence="2 4" id="KW-0081">Bacteriolytic enzyme</keyword>
<reference evidence="7 8" key="1">
    <citation type="submission" date="2023-11" db="EMBL/GenBank/DDBJ databases">
        <title>Draft genome of Azohydromonas lata strain H1 (DSM1123), a polyhydroxyalkanoate producer.</title>
        <authorList>
            <person name="Traversa D."/>
            <person name="D'Addabbo P."/>
            <person name="Pazzani C."/>
            <person name="Manzari C."/>
            <person name="Chiara M."/>
            <person name="Scrascia M."/>
        </authorList>
    </citation>
    <scope>NUCLEOTIDE SEQUENCE [LARGE SCALE GENOMIC DNA]</scope>
    <source>
        <strain evidence="7 8">H1</strain>
    </source>
</reference>
<dbReference type="InterPro" id="IPR018392">
    <property type="entry name" value="LysM"/>
</dbReference>
<dbReference type="InterPro" id="IPR023347">
    <property type="entry name" value="Lysozyme_dom_sf"/>
</dbReference>
<feature type="compositionally biased region" description="Polar residues" evidence="5">
    <location>
        <begin position="219"/>
        <end position="240"/>
    </location>
</feature>
<dbReference type="PANTHER" id="PTHR38107:SF3">
    <property type="entry name" value="LYSOZYME RRRD-RELATED"/>
    <property type="match status" value="1"/>
</dbReference>